<gene>
    <name evidence="7" type="ORF">SAMN04487859_1145</name>
</gene>
<dbReference type="GO" id="GO:0016020">
    <property type="term" value="C:membrane"/>
    <property type="evidence" value="ECO:0007669"/>
    <property type="project" value="UniProtKB-SubCell"/>
</dbReference>
<evidence type="ECO:0000256" key="6">
    <source>
        <dbReference type="ARBA" id="ARBA00023136"/>
    </source>
</evidence>
<dbReference type="GO" id="GO:0016757">
    <property type="term" value="F:glycosyltransferase activity"/>
    <property type="evidence" value="ECO:0007669"/>
    <property type="project" value="UniProtKB-KW"/>
</dbReference>
<dbReference type="PANTHER" id="PTHR21461:SF69">
    <property type="entry name" value="GLYCOSYLTRANSFERASE FAMILY 92 PROTEIN"/>
    <property type="match status" value="1"/>
</dbReference>
<sequence length="305" mass="34451">MNFLRRLKRPGPGSHAVEQEFRVAKITPQNPRERYLSVVCIARNEGRYFREWIEFHRLVGVEHFAVYDNSSDDGTCEILEPYRAAGLVDIIPWPHFAPDYDTQAMAYNHALSHFGPKTRWMAFFDLDEFLFSPSGAAVSDILRDYEDLPALCVYWAMFGTSGHTAPVDGTLVENFTQRAPFPEGAVKDPVLANYKSIVQPHLVLRNRGAHNFIVDADGSSGFDETRSKIWRKAPRKVTAERLRINHYYTKSLAEWQTRFGKTEGPGTASRDAFLRAAFEAVEAAAVEDRAIQHYLPALKAALGGD</sequence>
<proteinExistence type="predicted"/>
<evidence type="ECO:0000256" key="2">
    <source>
        <dbReference type="ARBA" id="ARBA00022676"/>
    </source>
</evidence>
<evidence type="ECO:0000313" key="7">
    <source>
        <dbReference type="EMBL" id="SFO04330.1"/>
    </source>
</evidence>
<dbReference type="GO" id="GO:0005737">
    <property type="term" value="C:cytoplasm"/>
    <property type="evidence" value="ECO:0007669"/>
    <property type="project" value="TreeGrafter"/>
</dbReference>
<dbReference type="SUPFAM" id="SSF53448">
    <property type="entry name" value="Nucleotide-diphospho-sugar transferases"/>
    <property type="match status" value="1"/>
</dbReference>
<accession>A0A1I5DZ32</accession>
<dbReference type="STRING" id="1005928.SAMN04487859_1145"/>
<keyword evidence="3 7" id="KW-0808">Transferase</keyword>
<dbReference type="Pfam" id="PF01697">
    <property type="entry name" value="Glyco_transf_92"/>
    <property type="match status" value="1"/>
</dbReference>
<dbReference type="InterPro" id="IPR008166">
    <property type="entry name" value="Glyco_transf_92"/>
</dbReference>
<dbReference type="RefSeq" id="WP_143076349.1">
    <property type="nucleotide sequence ID" value="NZ_FOVP01000014.1"/>
</dbReference>
<comment type="subcellular location">
    <subcellularLocation>
        <location evidence="1">Membrane</location>
        <topology evidence="1">Single-pass membrane protein</topology>
    </subcellularLocation>
</comment>
<evidence type="ECO:0000256" key="5">
    <source>
        <dbReference type="ARBA" id="ARBA00022989"/>
    </source>
</evidence>
<keyword evidence="5" id="KW-1133">Transmembrane helix</keyword>
<keyword evidence="8" id="KW-1185">Reference proteome</keyword>
<evidence type="ECO:0000256" key="3">
    <source>
        <dbReference type="ARBA" id="ARBA00022679"/>
    </source>
</evidence>
<evidence type="ECO:0000256" key="1">
    <source>
        <dbReference type="ARBA" id="ARBA00004167"/>
    </source>
</evidence>
<keyword evidence="6" id="KW-0472">Membrane</keyword>
<dbReference type="EMBL" id="FOVP01000014">
    <property type="protein sequence ID" value="SFO04330.1"/>
    <property type="molecule type" value="Genomic_DNA"/>
</dbReference>
<dbReference type="PANTHER" id="PTHR21461">
    <property type="entry name" value="GLYCOSYLTRANSFERASE FAMILY 92 PROTEIN"/>
    <property type="match status" value="1"/>
</dbReference>
<dbReference type="Proteomes" id="UP000198599">
    <property type="component" value="Unassembled WGS sequence"/>
</dbReference>
<keyword evidence="4" id="KW-0812">Transmembrane</keyword>
<dbReference type="OrthoDB" id="1997677at2"/>
<dbReference type="InterPro" id="IPR029044">
    <property type="entry name" value="Nucleotide-diphossugar_trans"/>
</dbReference>
<organism evidence="7 8">
    <name type="scientific">Roseovarius lutimaris</name>
    <dbReference type="NCBI Taxonomy" id="1005928"/>
    <lineage>
        <taxon>Bacteria</taxon>
        <taxon>Pseudomonadati</taxon>
        <taxon>Pseudomonadota</taxon>
        <taxon>Alphaproteobacteria</taxon>
        <taxon>Rhodobacterales</taxon>
        <taxon>Roseobacteraceae</taxon>
        <taxon>Roseovarius</taxon>
    </lineage>
</organism>
<name>A0A1I5DZ32_9RHOB</name>
<protein>
    <submittedName>
        <fullName evidence="7">Glycosyltransferase family 92</fullName>
    </submittedName>
</protein>
<keyword evidence="2" id="KW-0328">Glycosyltransferase</keyword>
<evidence type="ECO:0000313" key="8">
    <source>
        <dbReference type="Proteomes" id="UP000198599"/>
    </source>
</evidence>
<dbReference type="AlphaFoldDB" id="A0A1I5DZ32"/>
<reference evidence="8" key="1">
    <citation type="submission" date="2016-10" db="EMBL/GenBank/DDBJ databases">
        <authorList>
            <person name="Varghese N."/>
            <person name="Submissions S."/>
        </authorList>
    </citation>
    <scope>NUCLEOTIDE SEQUENCE [LARGE SCALE GENOMIC DNA]</scope>
    <source>
        <strain evidence="8">DSM 28463</strain>
    </source>
</reference>
<evidence type="ECO:0000256" key="4">
    <source>
        <dbReference type="ARBA" id="ARBA00022692"/>
    </source>
</evidence>